<gene>
    <name evidence="14" type="ORF">KJI95_18860</name>
</gene>
<evidence type="ECO:0000256" key="1">
    <source>
        <dbReference type="ARBA" id="ARBA00000085"/>
    </source>
</evidence>
<dbReference type="EMBL" id="JAHEPS010000015">
    <property type="protein sequence ID" value="MBT1446560.1"/>
    <property type="molecule type" value="Genomic_DNA"/>
</dbReference>
<evidence type="ECO:0000256" key="6">
    <source>
        <dbReference type="ARBA" id="ARBA00022741"/>
    </source>
</evidence>
<dbReference type="InterPro" id="IPR005467">
    <property type="entry name" value="His_kinase_dom"/>
</dbReference>
<keyword evidence="6" id="KW-0547">Nucleotide-binding</keyword>
<keyword evidence="15" id="KW-1185">Reference proteome</keyword>
<reference evidence="14 15" key="1">
    <citation type="submission" date="2021-05" db="EMBL/GenBank/DDBJ databases">
        <title>Shewanella sp. JM162201.</title>
        <authorList>
            <person name="Xu S."/>
            <person name="Li A."/>
        </authorList>
    </citation>
    <scope>NUCLEOTIDE SEQUENCE [LARGE SCALE GENOMIC DNA]</scope>
    <source>
        <strain evidence="14 15">JM162201</strain>
    </source>
</reference>
<keyword evidence="7 14" id="KW-0418">Kinase</keyword>
<evidence type="ECO:0000256" key="5">
    <source>
        <dbReference type="ARBA" id="ARBA00022679"/>
    </source>
</evidence>
<evidence type="ECO:0000256" key="7">
    <source>
        <dbReference type="ARBA" id="ARBA00022777"/>
    </source>
</evidence>
<organism evidence="14 15">
    <name type="scientific">Shewanella jiangmenensis</name>
    <dbReference type="NCBI Taxonomy" id="2837387"/>
    <lineage>
        <taxon>Bacteria</taxon>
        <taxon>Pseudomonadati</taxon>
        <taxon>Pseudomonadota</taxon>
        <taxon>Gammaproteobacteria</taxon>
        <taxon>Alteromonadales</taxon>
        <taxon>Shewanellaceae</taxon>
        <taxon>Shewanella</taxon>
    </lineage>
</organism>
<dbReference type="InterPro" id="IPR017116">
    <property type="entry name" value="Sig_transdc_His_kinase_PgtB"/>
</dbReference>
<dbReference type="PROSITE" id="PS50885">
    <property type="entry name" value="HAMP"/>
    <property type="match status" value="1"/>
</dbReference>
<dbReference type="CDD" id="cd00082">
    <property type="entry name" value="HisKA"/>
    <property type="match status" value="1"/>
</dbReference>
<dbReference type="Gene3D" id="3.30.565.10">
    <property type="entry name" value="Histidine kinase-like ATPase, C-terminal domain"/>
    <property type="match status" value="1"/>
</dbReference>
<dbReference type="Pfam" id="PF02518">
    <property type="entry name" value="HATPase_c"/>
    <property type="match status" value="1"/>
</dbReference>
<keyword evidence="11" id="KW-0472">Membrane</keyword>
<evidence type="ECO:0000256" key="2">
    <source>
        <dbReference type="ARBA" id="ARBA00004370"/>
    </source>
</evidence>
<keyword evidence="4" id="KW-0597">Phosphoprotein</keyword>
<name>A0ABS5V7Y6_9GAMM</name>
<dbReference type="PRINTS" id="PR00344">
    <property type="entry name" value="BCTRLSENSOR"/>
</dbReference>
<dbReference type="PANTHER" id="PTHR43065:SF10">
    <property type="entry name" value="PEROXIDE STRESS-ACTIVATED HISTIDINE KINASE MAK3"/>
    <property type="match status" value="1"/>
</dbReference>
<evidence type="ECO:0000256" key="3">
    <source>
        <dbReference type="ARBA" id="ARBA00012438"/>
    </source>
</evidence>
<feature type="transmembrane region" description="Helical" evidence="11">
    <location>
        <begin position="12"/>
        <end position="34"/>
    </location>
</feature>
<dbReference type="SMART" id="SM00387">
    <property type="entry name" value="HATPase_c"/>
    <property type="match status" value="1"/>
</dbReference>
<comment type="catalytic activity">
    <reaction evidence="1">
        <text>ATP + protein L-histidine = ADP + protein N-phospho-L-histidine.</text>
        <dbReference type="EC" id="2.7.13.3"/>
    </reaction>
</comment>
<comment type="subcellular location">
    <subcellularLocation>
        <location evidence="2">Membrane</location>
    </subcellularLocation>
</comment>
<dbReference type="PROSITE" id="PS50109">
    <property type="entry name" value="HIS_KIN"/>
    <property type="match status" value="1"/>
</dbReference>
<keyword evidence="11" id="KW-1133">Transmembrane helix</keyword>
<dbReference type="InterPro" id="IPR036890">
    <property type="entry name" value="HATPase_C_sf"/>
</dbReference>
<dbReference type="InterPro" id="IPR003594">
    <property type="entry name" value="HATPase_dom"/>
</dbReference>
<dbReference type="PIRSF" id="PIRSF037119">
    <property type="entry name" value="STHK_PgtB"/>
    <property type="match status" value="1"/>
</dbReference>
<feature type="coiled-coil region" evidence="10">
    <location>
        <begin position="531"/>
        <end position="558"/>
    </location>
</feature>
<dbReference type="EC" id="2.7.13.3" evidence="3"/>
<sequence>MRLKHSPLGRRLFIAFLSMLFLTLVLGLTSLAMWHKLASQVSGIISESVPTINNTYRLERVSNRLLHLLSRLPATEDEVGLLTLERQVNEAMAELEGIYLVNLHSEEDKSKQIERFNQLQQLLDAQDRLLRHRLALAQSLASLQKQLGRLHQDLIDEMTPLLQEVAWHLSAQLGNRTSAGTINSVIEEFSVLQDMAIKENELHQLSAEIIAQRHQRELEHAFSFIGFQIDELGLLNTQLASYPSTVTHRQILQELIELVKPEGTLHQLLKEDVANQQQLQALSPKLNDLIQPYHAQVVTAVTEANANLGALVEATNQQVSQGKRWLLLMLAISLVLGTFVLTALISKRLIARLDQLSTDLDKVCNNDMNSPIRVQGSDEIGRLGAQLQQFREQRRLMDKTNALNLINNTEACLITCALNGTIESVNPRARLLLPLGDEPELSLLWQAFPRRAAEQLARQFTRLSPLFSAGQSQCLVELGDEGESPSFWQFDFRRFEQAGEPRVMITITDMTRQELNTRELSERVAERTLDLQHKNNELESEVERRTQAQNDLLRAQDELIQAAKMAVLGQAMTSMAHELNQPLSAISTFLYTSKMAAEQGEMALLGENLDRIGQLSQRMHRIIGALKEFARKAPQTRLRQRVPLQEVTDNALLLLAPRIKREDCRIDTNIAPDAAVIGDPVEIEQVLINLLVNALDAVAGLDERRIRLEVLAHDEHALLFGISDSGGGFSAEVLDKLFSPFITTKEVGLGLGLSICRTLMERQEGEIRLACTLTGNTLMLLEFNHAQPTEDQA</sequence>
<keyword evidence="11" id="KW-0812">Transmembrane</keyword>
<dbReference type="Gene3D" id="1.10.287.130">
    <property type="match status" value="1"/>
</dbReference>
<dbReference type="InterPro" id="IPR036097">
    <property type="entry name" value="HisK_dim/P_sf"/>
</dbReference>
<proteinExistence type="predicted"/>
<evidence type="ECO:0000256" key="10">
    <source>
        <dbReference type="SAM" id="Coils"/>
    </source>
</evidence>
<protein>
    <recommendedName>
        <fullName evidence="3">histidine kinase</fullName>
        <ecNumber evidence="3">2.7.13.3</ecNumber>
    </recommendedName>
</protein>
<feature type="domain" description="HAMP" evidence="13">
    <location>
        <begin position="347"/>
        <end position="399"/>
    </location>
</feature>
<dbReference type="GO" id="GO:0016301">
    <property type="term" value="F:kinase activity"/>
    <property type="evidence" value="ECO:0007669"/>
    <property type="project" value="UniProtKB-KW"/>
</dbReference>
<dbReference type="InterPro" id="IPR003660">
    <property type="entry name" value="HAMP_dom"/>
</dbReference>
<comment type="caution">
    <text evidence="14">The sequence shown here is derived from an EMBL/GenBank/DDBJ whole genome shotgun (WGS) entry which is preliminary data.</text>
</comment>
<dbReference type="SUPFAM" id="SSF47384">
    <property type="entry name" value="Homodimeric domain of signal transducing histidine kinase"/>
    <property type="match status" value="1"/>
</dbReference>
<evidence type="ECO:0000313" key="14">
    <source>
        <dbReference type="EMBL" id="MBT1446560.1"/>
    </source>
</evidence>
<keyword evidence="5" id="KW-0808">Transferase</keyword>
<dbReference type="SUPFAM" id="SSF55874">
    <property type="entry name" value="ATPase domain of HSP90 chaperone/DNA topoisomerase II/histidine kinase"/>
    <property type="match status" value="1"/>
</dbReference>
<evidence type="ECO:0000259" key="12">
    <source>
        <dbReference type="PROSITE" id="PS50109"/>
    </source>
</evidence>
<accession>A0ABS5V7Y6</accession>
<evidence type="ECO:0000256" key="9">
    <source>
        <dbReference type="ARBA" id="ARBA00023012"/>
    </source>
</evidence>
<keyword evidence="8" id="KW-0067">ATP-binding</keyword>
<evidence type="ECO:0000256" key="4">
    <source>
        <dbReference type="ARBA" id="ARBA00022553"/>
    </source>
</evidence>
<keyword evidence="9" id="KW-0902">Two-component regulatory system</keyword>
<dbReference type="InterPro" id="IPR003661">
    <property type="entry name" value="HisK_dim/P_dom"/>
</dbReference>
<dbReference type="InterPro" id="IPR004358">
    <property type="entry name" value="Sig_transdc_His_kin-like_C"/>
</dbReference>
<evidence type="ECO:0000313" key="15">
    <source>
        <dbReference type="Proteomes" id="UP001195903"/>
    </source>
</evidence>
<dbReference type="Proteomes" id="UP001195903">
    <property type="component" value="Unassembled WGS sequence"/>
</dbReference>
<dbReference type="Pfam" id="PF00512">
    <property type="entry name" value="HisKA"/>
    <property type="match status" value="1"/>
</dbReference>
<feature type="domain" description="Histidine kinase" evidence="12">
    <location>
        <begin position="574"/>
        <end position="787"/>
    </location>
</feature>
<evidence type="ECO:0000259" key="13">
    <source>
        <dbReference type="PROSITE" id="PS50885"/>
    </source>
</evidence>
<dbReference type="Gene3D" id="6.10.340.10">
    <property type="match status" value="1"/>
</dbReference>
<dbReference type="PANTHER" id="PTHR43065">
    <property type="entry name" value="SENSOR HISTIDINE KINASE"/>
    <property type="match status" value="1"/>
</dbReference>
<keyword evidence="10" id="KW-0175">Coiled coil</keyword>
<dbReference type="SMART" id="SM00388">
    <property type="entry name" value="HisKA"/>
    <property type="match status" value="1"/>
</dbReference>
<evidence type="ECO:0000256" key="11">
    <source>
        <dbReference type="SAM" id="Phobius"/>
    </source>
</evidence>
<evidence type="ECO:0000256" key="8">
    <source>
        <dbReference type="ARBA" id="ARBA00022840"/>
    </source>
</evidence>